<dbReference type="FunFam" id="3.30.500.10:FF:000004">
    <property type="entry name" value="Retinoic acid early-inducible protein 1-beta"/>
    <property type="match status" value="1"/>
</dbReference>
<dbReference type="GO" id="GO:0006955">
    <property type="term" value="P:immune response"/>
    <property type="evidence" value="ECO:0007669"/>
    <property type="project" value="TreeGrafter"/>
</dbReference>
<feature type="transmembrane region" description="Helical" evidence="9">
    <location>
        <begin position="220"/>
        <end position="241"/>
    </location>
</feature>
<dbReference type="FunCoup" id="I3LYH2">
    <property type="interactions" value="129"/>
</dbReference>
<evidence type="ECO:0000256" key="8">
    <source>
        <dbReference type="ARBA" id="ARBA00023180"/>
    </source>
</evidence>
<keyword evidence="9" id="KW-0812">Transmembrane</keyword>
<dbReference type="GO" id="GO:0002486">
    <property type="term" value="P:antigen processing and presentation of endogenous peptide antigen via MHC class I via ER pathway, TAP-independent"/>
    <property type="evidence" value="ECO:0007669"/>
    <property type="project" value="TreeGrafter"/>
</dbReference>
<protein>
    <recommendedName>
        <fullName evidence="10">MHC class I-like antigen recognition-like domain-containing protein</fullName>
    </recommendedName>
</protein>
<dbReference type="GO" id="GO:0046703">
    <property type="term" value="F:natural killer cell lectin-like receptor binding"/>
    <property type="evidence" value="ECO:0007669"/>
    <property type="project" value="UniProtKB-ARBA"/>
</dbReference>
<dbReference type="GO" id="GO:0009897">
    <property type="term" value="C:external side of plasma membrane"/>
    <property type="evidence" value="ECO:0007669"/>
    <property type="project" value="TreeGrafter"/>
</dbReference>
<keyword evidence="5" id="KW-0732">Signal</keyword>
<keyword evidence="9" id="KW-1133">Transmembrane helix</keyword>
<name>I3LYH2_ICTTR</name>
<evidence type="ECO:0000256" key="9">
    <source>
        <dbReference type="SAM" id="Phobius"/>
    </source>
</evidence>
<dbReference type="InterPro" id="IPR011161">
    <property type="entry name" value="MHC_I-like_Ag-recog"/>
</dbReference>
<keyword evidence="7" id="KW-1015">Disulfide bond</keyword>
<accession>I3LYH2</accession>
<evidence type="ECO:0000313" key="11">
    <source>
        <dbReference type="Ensembl" id="ENSSTOP00000001240.3"/>
    </source>
</evidence>
<evidence type="ECO:0000256" key="2">
    <source>
        <dbReference type="ARBA" id="ARBA00004609"/>
    </source>
</evidence>
<evidence type="ECO:0000259" key="10">
    <source>
        <dbReference type="Pfam" id="PF00129"/>
    </source>
</evidence>
<reference evidence="11" key="3">
    <citation type="submission" date="2025-09" db="UniProtKB">
        <authorList>
            <consortium name="Ensembl"/>
        </authorList>
    </citation>
    <scope>IDENTIFICATION</scope>
</reference>
<keyword evidence="4" id="KW-0449">Lipoprotein</keyword>
<dbReference type="InParanoid" id="I3LYH2"/>
<keyword evidence="4" id="KW-0336">GPI-anchor</keyword>
<dbReference type="Ensembl" id="ENSSTOT00000001383.3">
    <property type="protein sequence ID" value="ENSSTOP00000001240.3"/>
    <property type="gene ID" value="ENSSTOG00000001385.3"/>
</dbReference>
<reference evidence="12" key="1">
    <citation type="submission" date="2011-11" db="EMBL/GenBank/DDBJ databases">
        <title>The Draft Genome of Spermophilus tridecemlineatus.</title>
        <authorList>
            <consortium name="The Broad Institute Genome Assembly &amp; Analysis Group"/>
            <consortium name="Computational R&amp;D Group"/>
            <consortium name="and Sequencing Platform"/>
            <person name="Di Palma F."/>
            <person name="Alfoldi J."/>
            <person name="Johnson J."/>
            <person name="Berlin A."/>
            <person name="Gnerre S."/>
            <person name="Jaffe D."/>
            <person name="MacCallum I."/>
            <person name="Young S."/>
            <person name="Walker B.J."/>
            <person name="Lindblad-Toh K."/>
        </authorList>
    </citation>
    <scope>NUCLEOTIDE SEQUENCE [LARGE SCALE GENOMIC DNA]</scope>
</reference>
<evidence type="ECO:0000256" key="4">
    <source>
        <dbReference type="ARBA" id="ARBA00022622"/>
    </source>
</evidence>
<dbReference type="InterPro" id="IPR037055">
    <property type="entry name" value="MHC_I-like_Ag-recog_sf"/>
</dbReference>
<comment type="subcellular location">
    <subcellularLocation>
        <location evidence="2">Cell membrane</location>
        <topology evidence="2">Lipid-anchor</topology>
        <topology evidence="2">GPI-anchor</topology>
    </subcellularLocation>
</comment>
<dbReference type="Gene3D" id="3.30.500.10">
    <property type="entry name" value="MHC class I-like antigen recognition-like"/>
    <property type="match status" value="1"/>
</dbReference>
<sequence length="242" mass="27528">MGRGCLKGPFSPAQPYSPFSLTGTHSLCYDFTINSKAAPGQQWCMIQGQVDHKNFLSYDCGLDKIKSLSALGGKISATITWEEQKATLRDMGDMLKQKLDDTKAENDMAKGLHTLEGRMCCRLKSSGCTSGSWQFGFNGRMRLRFDSDNKRWTVVHPGSNWMKEKWEDDREMTKFLHKTSMGDCRTWLQNLKEWEAELEPTGPSITNPDRVFQESAAIALIPWALLWILTYFIHLGLQIFLT</sequence>
<evidence type="ECO:0000256" key="7">
    <source>
        <dbReference type="ARBA" id="ARBA00023157"/>
    </source>
</evidence>
<dbReference type="GeneTree" id="ENSGT01120000271825"/>
<dbReference type="AlphaFoldDB" id="I3LYH2"/>
<keyword evidence="6 9" id="KW-0472">Membrane</keyword>
<dbReference type="Pfam" id="PF00129">
    <property type="entry name" value="MHC_I"/>
    <property type="match status" value="1"/>
</dbReference>
<comment type="similarity">
    <text evidence="3">Belongs to the NKG2D ligand family.</text>
</comment>
<dbReference type="EMBL" id="AGTP01021707">
    <property type="status" value="NOT_ANNOTATED_CDS"/>
    <property type="molecule type" value="Genomic_DNA"/>
</dbReference>
<evidence type="ECO:0000256" key="3">
    <source>
        <dbReference type="ARBA" id="ARBA00008353"/>
    </source>
</evidence>
<feature type="domain" description="MHC class I-like antigen recognition-like" evidence="10">
    <location>
        <begin position="23"/>
        <end position="190"/>
    </location>
</feature>
<evidence type="ECO:0000256" key="5">
    <source>
        <dbReference type="ARBA" id="ARBA00022729"/>
    </source>
</evidence>
<dbReference type="EMBL" id="AGTP01021708">
    <property type="status" value="NOT_ANNOTATED_CDS"/>
    <property type="molecule type" value="Genomic_DNA"/>
</dbReference>
<dbReference type="InterPro" id="IPR011162">
    <property type="entry name" value="MHC_I/II-like_Ag-recog"/>
</dbReference>
<dbReference type="EMBL" id="AGTP01021706">
    <property type="status" value="NOT_ANNOTATED_CDS"/>
    <property type="molecule type" value="Genomic_DNA"/>
</dbReference>
<dbReference type="InterPro" id="IPR050208">
    <property type="entry name" value="MHC_class-I_related"/>
</dbReference>
<keyword evidence="12" id="KW-1185">Reference proteome</keyword>
<dbReference type="PANTHER" id="PTHR16675">
    <property type="entry name" value="MHC CLASS I-RELATED"/>
    <property type="match status" value="1"/>
</dbReference>
<proteinExistence type="inferred from homology"/>
<evidence type="ECO:0000256" key="6">
    <source>
        <dbReference type="ARBA" id="ARBA00023136"/>
    </source>
</evidence>
<organism evidence="11 12">
    <name type="scientific">Ictidomys tridecemlineatus</name>
    <name type="common">Thirteen-lined ground squirrel</name>
    <name type="synonym">Spermophilus tridecemlineatus</name>
    <dbReference type="NCBI Taxonomy" id="43179"/>
    <lineage>
        <taxon>Eukaryota</taxon>
        <taxon>Metazoa</taxon>
        <taxon>Chordata</taxon>
        <taxon>Craniata</taxon>
        <taxon>Vertebrata</taxon>
        <taxon>Euteleostomi</taxon>
        <taxon>Mammalia</taxon>
        <taxon>Eutheria</taxon>
        <taxon>Euarchontoglires</taxon>
        <taxon>Glires</taxon>
        <taxon>Rodentia</taxon>
        <taxon>Sciuromorpha</taxon>
        <taxon>Sciuridae</taxon>
        <taxon>Xerinae</taxon>
        <taxon>Marmotini</taxon>
        <taxon>Ictidomys</taxon>
    </lineage>
</organism>
<dbReference type="GO" id="GO:0005615">
    <property type="term" value="C:extracellular space"/>
    <property type="evidence" value="ECO:0007669"/>
    <property type="project" value="TreeGrafter"/>
</dbReference>
<evidence type="ECO:0000313" key="12">
    <source>
        <dbReference type="Proteomes" id="UP000005215"/>
    </source>
</evidence>
<dbReference type="HOGENOM" id="CLU_086235_0_0_1"/>
<dbReference type="Proteomes" id="UP000005215">
    <property type="component" value="Unassembled WGS sequence"/>
</dbReference>
<dbReference type="GO" id="GO:0001916">
    <property type="term" value="P:positive regulation of T cell mediated cytotoxicity"/>
    <property type="evidence" value="ECO:0007669"/>
    <property type="project" value="TreeGrafter"/>
</dbReference>
<evidence type="ECO:0000256" key="1">
    <source>
        <dbReference type="ARBA" id="ARBA00002305"/>
    </source>
</evidence>
<comment type="function">
    <text evidence="1">Acts as a ligand for KLRK1.</text>
</comment>
<dbReference type="EMBL" id="AGTP01021709">
    <property type="status" value="NOT_ANNOTATED_CDS"/>
    <property type="molecule type" value="Genomic_DNA"/>
</dbReference>
<dbReference type="GO" id="GO:0002476">
    <property type="term" value="P:antigen processing and presentation of endogenous peptide antigen via MHC class Ib"/>
    <property type="evidence" value="ECO:0007669"/>
    <property type="project" value="TreeGrafter"/>
</dbReference>
<dbReference type="PANTHER" id="PTHR16675:SF268">
    <property type="entry name" value="UL16-BINDING PROTEIN 1"/>
    <property type="match status" value="1"/>
</dbReference>
<keyword evidence="8" id="KW-0325">Glycoprotein</keyword>
<reference evidence="11" key="2">
    <citation type="submission" date="2025-08" db="UniProtKB">
        <authorList>
            <consortium name="Ensembl"/>
        </authorList>
    </citation>
    <scope>IDENTIFICATION</scope>
</reference>
<dbReference type="SUPFAM" id="SSF54452">
    <property type="entry name" value="MHC antigen-recognition domain"/>
    <property type="match status" value="1"/>
</dbReference>